<organism evidence="2 3">
    <name type="scientific">Aurantiacibacter rhizosphaerae</name>
    <dbReference type="NCBI Taxonomy" id="2691582"/>
    <lineage>
        <taxon>Bacteria</taxon>
        <taxon>Pseudomonadati</taxon>
        <taxon>Pseudomonadota</taxon>
        <taxon>Alphaproteobacteria</taxon>
        <taxon>Sphingomonadales</taxon>
        <taxon>Erythrobacteraceae</taxon>
        <taxon>Aurantiacibacter</taxon>
    </lineage>
</organism>
<protein>
    <recommendedName>
        <fullName evidence="4">Copper-binding protein</fullName>
    </recommendedName>
</protein>
<accession>A0A844XB15</accession>
<dbReference type="RefSeq" id="WP_160485151.1">
    <property type="nucleotide sequence ID" value="NZ_WUBR01000001.1"/>
</dbReference>
<evidence type="ECO:0008006" key="4">
    <source>
        <dbReference type="Google" id="ProtNLM"/>
    </source>
</evidence>
<sequence length="124" mass="13375">MRIALAVAAALLVPIGAGTVAAHHSMAMFDNTREVTVRGTVKQFQWSNPHAYIQMVSTDAGGRNVEWSMEMGSPMYLYARGWRPRTLRPGTEVTVRAHPLRSGKAGGVVLDVVDADGRAIGSNQ</sequence>
<evidence type="ECO:0000313" key="2">
    <source>
        <dbReference type="EMBL" id="MWV27597.1"/>
    </source>
</evidence>
<evidence type="ECO:0000256" key="1">
    <source>
        <dbReference type="SAM" id="SignalP"/>
    </source>
</evidence>
<reference evidence="2 3" key="1">
    <citation type="submission" date="2019-12" db="EMBL/GenBank/DDBJ databases">
        <authorList>
            <person name="Lee S.D."/>
        </authorList>
    </citation>
    <scope>NUCLEOTIDE SEQUENCE [LARGE SCALE GENOMIC DNA]</scope>
    <source>
        <strain evidence="2 3">GH3-10</strain>
    </source>
</reference>
<feature type="chain" id="PRO_5032754118" description="Copper-binding protein" evidence="1">
    <location>
        <begin position="23"/>
        <end position="124"/>
    </location>
</feature>
<dbReference type="Proteomes" id="UP000461409">
    <property type="component" value="Unassembled WGS sequence"/>
</dbReference>
<reference evidence="2 3" key="2">
    <citation type="submission" date="2020-02" db="EMBL/GenBank/DDBJ databases">
        <title>Erythrobacter dongmakensis sp. nov., isolated from a tidal mudflat.</title>
        <authorList>
            <person name="Kim I.S."/>
        </authorList>
    </citation>
    <scope>NUCLEOTIDE SEQUENCE [LARGE SCALE GENOMIC DNA]</scope>
    <source>
        <strain evidence="2 3">GH3-10</strain>
    </source>
</reference>
<proteinExistence type="predicted"/>
<dbReference type="AlphaFoldDB" id="A0A844XB15"/>
<name>A0A844XB15_9SPHN</name>
<comment type="caution">
    <text evidence="2">The sequence shown here is derived from an EMBL/GenBank/DDBJ whole genome shotgun (WGS) entry which is preliminary data.</text>
</comment>
<dbReference type="InterPro" id="IPR046150">
    <property type="entry name" value="DUF6152"/>
</dbReference>
<feature type="signal peptide" evidence="1">
    <location>
        <begin position="1"/>
        <end position="22"/>
    </location>
</feature>
<dbReference type="EMBL" id="WUBR01000001">
    <property type="protein sequence ID" value="MWV27597.1"/>
    <property type="molecule type" value="Genomic_DNA"/>
</dbReference>
<dbReference type="Pfam" id="PF19649">
    <property type="entry name" value="DUF6152"/>
    <property type="match status" value="1"/>
</dbReference>
<evidence type="ECO:0000313" key="3">
    <source>
        <dbReference type="Proteomes" id="UP000461409"/>
    </source>
</evidence>
<keyword evidence="1" id="KW-0732">Signal</keyword>
<gene>
    <name evidence="2" type="ORF">GRF63_06730</name>
</gene>
<keyword evidence="3" id="KW-1185">Reference proteome</keyword>